<dbReference type="PANTHER" id="PTHR34467">
    <property type="entry name" value="TRANSMEMBRANE PROTEIN"/>
    <property type="match status" value="1"/>
</dbReference>
<organism evidence="1 2">
    <name type="scientific">Coptis chinensis</name>
    <dbReference type="NCBI Taxonomy" id="261450"/>
    <lineage>
        <taxon>Eukaryota</taxon>
        <taxon>Viridiplantae</taxon>
        <taxon>Streptophyta</taxon>
        <taxon>Embryophyta</taxon>
        <taxon>Tracheophyta</taxon>
        <taxon>Spermatophyta</taxon>
        <taxon>Magnoliopsida</taxon>
        <taxon>Ranunculales</taxon>
        <taxon>Ranunculaceae</taxon>
        <taxon>Coptidoideae</taxon>
        <taxon>Coptis</taxon>
    </lineage>
</organism>
<evidence type="ECO:0000313" key="2">
    <source>
        <dbReference type="Proteomes" id="UP000631114"/>
    </source>
</evidence>
<accession>A0A835IG87</accession>
<gene>
    <name evidence="1" type="ORF">IFM89_029683</name>
</gene>
<name>A0A835IG87_9MAGN</name>
<comment type="caution">
    <text evidence="1">The sequence shown here is derived from an EMBL/GenBank/DDBJ whole genome shotgun (WGS) entry which is preliminary data.</text>
</comment>
<dbReference type="PANTHER" id="PTHR34467:SF1">
    <property type="entry name" value="OS05G0542300 PROTEIN"/>
    <property type="match status" value="1"/>
</dbReference>
<reference evidence="1 2" key="1">
    <citation type="submission" date="2020-10" db="EMBL/GenBank/DDBJ databases">
        <title>The Coptis chinensis genome and diversification of protoberbering-type alkaloids.</title>
        <authorList>
            <person name="Wang B."/>
            <person name="Shu S."/>
            <person name="Song C."/>
            <person name="Liu Y."/>
        </authorList>
    </citation>
    <scope>NUCLEOTIDE SEQUENCE [LARGE SCALE GENOMIC DNA]</scope>
    <source>
        <strain evidence="1">HL-2020</strain>
        <tissue evidence="1">Leaf</tissue>
    </source>
</reference>
<dbReference type="OrthoDB" id="1681778at2759"/>
<protein>
    <submittedName>
        <fullName evidence="1">Uncharacterized protein</fullName>
    </submittedName>
</protein>
<sequence length="128" mass="14058">MHRLYTSYIVHHHSTRLLSGMQHDKGPILPIPPPAKIKGHPPVSEPQTAAFSCLPQSRAFSSAPTPFSDIFRVGLSTDLTTNCVLKVITKMTTRRLMAVDIILDYDYGGANRKHDPRRGRGSGGAKVP</sequence>
<evidence type="ECO:0000313" key="1">
    <source>
        <dbReference type="EMBL" id="KAF9616429.1"/>
    </source>
</evidence>
<keyword evidence="2" id="KW-1185">Reference proteome</keyword>
<dbReference type="AlphaFoldDB" id="A0A835IG87"/>
<dbReference type="Proteomes" id="UP000631114">
    <property type="component" value="Unassembled WGS sequence"/>
</dbReference>
<dbReference type="EMBL" id="JADFTS010000003">
    <property type="protein sequence ID" value="KAF9616429.1"/>
    <property type="molecule type" value="Genomic_DNA"/>
</dbReference>
<proteinExistence type="predicted"/>